<keyword evidence="2" id="KW-1185">Reference proteome</keyword>
<reference evidence="1 2" key="1">
    <citation type="submission" date="2019-03" db="EMBL/GenBank/DDBJ databases">
        <title>First draft genome of Liparis tanakae, snailfish: a comprehensive survey of snailfish specific genes.</title>
        <authorList>
            <person name="Kim W."/>
            <person name="Song I."/>
            <person name="Jeong J.-H."/>
            <person name="Kim D."/>
            <person name="Kim S."/>
            <person name="Ryu S."/>
            <person name="Song J.Y."/>
            <person name="Lee S.K."/>
        </authorList>
    </citation>
    <scope>NUCLEOTIDE SEQUENCE [LARGE SCALE GENOMIC DNA]</scope>
    <source>
        <tissue evidence="1">Muscle</tissue>
    </source>
</reference>
<sequence length="75" mass="8717">MAGAQTAGPWCGGEGEADVVRVGERLLLRVEIERFRGVGRVVEMLWRWMMLEEEREAWGEQFEEEEKMANFAGWK</sequence>
<organism evidence="1 2">
    <name type="scientific">Liparis tanakae</name>
    <name type="common">Tanaka's snailfish</name>
    <dbReference type="NCBI Taxonomy" id="230148"/>
    <lineage>
        <taxon>Eukaryota</taxon>
        <taxon>Metazoa</taxon>
        <taxon>Chordata</taxon>
        <taxon>Craniata</taxon>
        <taxon>Vertebrata</taxon>
        <taxon>Euteleostomi</taxon>
        <taxon>Actinopterygii</taxon>
        <taxon>Neopterygii</taxon>
        <taxon>Teleostei</taxon>
        <taxon>Neoteleostei</taxon>
        <taxon>Acanthomorphata</taxon>
        <taxon>Eupercaria</taxon>
        <taxon>Perciformes</taxon>
        <taxon>Cottioidei</taxon>
        <taxon>Cottales</taxon>
        <taxon>Liparidae</taxon>
        <taxon>Liparis</taxon>
    </lineage>
</organism>
<accession>A0A4Z2ICM0</accession>
<evidence type="ECO:0000313" key="1">
    <source>
        <dbReference type="EMBL" id="TNN75461.1"/>
    </source>
</evidence>
<dbReference type="EMBL" id="SRLO01000103">
    <property type="protein sequence ID" value="TNN75461.1"/>
    <property type="molecule type" value="Genomic_DNA"/>
</dbReference>
<proteinExistence type="predicted"/>
<dbReference type="AlphaFoldDB" id="A0A4Z2ICM0"/>
<gene>
    <name evidence="1" type="ORF">EYF80_014273</name>
</gene>
<comment type="caution">
    <text evidence="1">The sequence shown here is derived from an EMBL/GenBank/DDBJ whole genome shotgun (WGS) entry which is preliminary data.</text>
</comment>
<evidence type="ECO:0000313" key="2">
    <source>
        <dbReference type="Proteomes" id="UP000314294"/>
    </source>
</evidence>
<dbReference type="Proteomes" id="UP000314294">
    <property type="component" value="Unassembled WGS sequence"/>
</dbReference>
<protein>
    <submittedName>
        <fullName evidence="1">Uncharacterized protein</fullName>
    </submittedName>
</protein>
<name>A0A4Z2ICM0_9TELE</name>